<sequence length="101" mass="11522">MRYFLCLIPFFLGACTSLDIGHNKFYCQEKDSNCVNASTYLSQNPKQVAYSQLTQDRAVRAPQVLLNASPDLNTYLKIWFAPNTIGAKVYPSRLILIPYLR</sequence>
<protein>
    <submittedName>
        <fullName evidence="1">Uncharacterized protein</fullName>
    </submittedName>
</protein>
<gene>
    <name evidence="1" type="ORF">CJP74_00905</name>
</gene>
<organism evidence="1 2">
    <name type="scientific">Psittacicella melopsittaci</name>
    <dbReference type="NCBI Taxonomy" id="2028576"/>
    <lineage>
        <taxon>Bacteria</taxon>
        <taxon>Pseudomonadati</taxon>
        <taxon>Pseudomonadota</taxon>
        <taxon>Gammaproteobacteria</taxon>
        <taxon>Pasteurellales</taxon>
        <taxon>Psittacicellaceae</taxon>
        <taxon>Psittacicella</taxon>
    </lineage>
</organism>
<dbReference type="EMBL" id="NRJH01000008">
    <property type="protein sequence ID" value="RIY33829.1"/>
    <property type="molecule type" value="Genomic_DNA"/>
</dbReference>
<dbReference type="OrthoDB" id="5682213at2"/>
<dbReference type="RefSeq" id="WP_119496400.1">
    <property type="nucleotide sequence ID" value="NZ_NRJH01000008.1"/>
</dbReference>
<evidence type="ECO:0000313" key="1">
    <source>
        <dbReference type="EMBL" id="RIY33829.1"/>
    </source>
</evidence>
<dbReference type="PROSITE" id="PS51257">
    <property type="entry name" value="PROKAR_LIPOPROTEIN"/>
    <property type="match status" value="1"/>
</dbReference>
<dbReference type="AlphaFoldDB" id="A0A3A1Y9E1"/>
<comment type="caution">
    <text evidence="1">The sequence shown here is derived from an EMBL/GenBank/DDBJ whole genome shotgun (WGS) entry which is preliminary data.</text>
</comment>
<evidence type="ECO:0000313" key="2">
    <source>
        <dbReference type="Proteomes" id="UP000266258"/>
    </source>
</evidence>
<proteinExistence type="predicted"/>
<keyword evidence="2" id="KW-1185">Reference proteome</keyword>
<dbReference type="Proteomes" id="UP000266258">
    <property type="component" value="Unassembled WGS sequence"/>
</dbReference>
<name>A0A3A1Y9E1_9GAMM</name>
<accession>A0A3A1Y9E1</accession>
<reference evidence="1 2" key="1">
    <citation type="submission" date="2017-08" db="EMBL/GenBank/DDBJ databases">
        <title>Reclassification of Bisgaard taxon 37 and 44.</title>
        <authorList>
            <person name="Christensen H."/>
        </authorList>
    </citation>
    <scope>NUCLEOTIDE SEQUENCE [LARGE SCALE GENOMIC DNA]</scope>
    <source>
        <strain evidence="1 2">B96_4</strain>
    </source>
</reference>